<name>A0A6J7WQ05_9CAUD</name>
<proteinExistence type="predicted"/>
<organism evidence="1">
    <name type="scientific">uncultured Caudovirales phage</name>
    <dbReference type="NCBI Taxonomy" id="2100421"/>
    <lineage>
        <taxon>Viruses</taxon>
        <taxon>Duplodnaviria</taxon>
        <taxon>Heunggongvirae</taxon>
        <taxon>Uroviricota</taxon>
        <taxon>Caudoviricetes</taxon>
        <taxon>Peduoviridae</taxon>
        <taxon>Maltschvirus</taxon>
        <taxon>Maltschvirus maltsch</taxon>
    </lineage>
</organism>
<accession>A0A6J7WQ05</accession>
<dbReference type="EMBL" id="LR798279">
    <property type="protein sequence ID" value="CAB5220079.1"/>
    <property type="molecule type" value="Genomic_DNA"/>
</dbReference>
<evidence type="ECO:0000313" key="1">
    <source>
        <dbReference type="EMBL" id="CAB5220079.1"/>
    </source>
</evidence>
<sequence length="82" mass="9253">MEDLEERTKVILKAHNKIMKIVEGIDEPSAMAVINFTFLKLVLMKTSEPIGAMAMTATFMRNVMNSLYDYHHSAAADDEPVH</sequence>
<protein>
    <submittedName>
        <fullName evidence="1">Uncharacterized protein</fullName>
    </submittedName>
</protein>
<reference evidence="1" key="1">
    <citation type="submission" date="2020-05" db="EMBL/GenBank/DDBJ databases">
        <authorList>
            <person name="Chiriac C."/>
            <person name="Salcher M."/>
            <person name="Ghai R."/>
            <person name="Kavagutti S V."/>
        </authorList>
    </citation>
    <scope>NUCLEOTIDE SEQUENCE</scope>
</reference>
<gene>
    <name evidence="1" type="ORF">UFOVP231_51</name>
</gene>